<proteinExistence type="predicted"/>
<dbReference type="Gene3D" id="1.10.260.40">
    <property type="entry name" value="lambda repressor-like DNA-binding domains"/>
    <property type="match status" value="1"/>
</dbReference>
<name>A0A0F5Y772_9CYAN</name>
<dbReference type="Pfam" id="PF01381">
    <property type="entry name" value="HTH_3"/>
    <property type="match status" value="1"/>
</dbReference>
<dbReference type="OrthoDB" id="9801008at2"/>
<dbReference type="InterPro" id="IPR001387">
    <property type="entry name" value="Cro/C1-type_HTH"/>
</dbReference>
<organism evidence="2 3">
    <name type="scientific">Limnoraphis robusta CS-951</name>
    <dbReference type="NCBI Taxonomy" id="1637645"/>
    <lineage>
        <taxon>Bacteria</taxon>
        <taxon>Bacillati</taxon>
        <taxon>Cyanobacteriota</taxon>
        <taxon>Cyanophyceae</taxon>
        <taxon>Oscillatoriophycideae</taxon>
        <taxon>Oscillatoriales</taxon>
        <taxon>Sirenicapillariaceae</taxon>
        <taxon>Limnoraphis</taxon>
    </lineage>
</organism>
<dbReference type="EMBL" id="LATL02000023">
    <property type="protein sequence ID" value="KKD34507.1"/>
    <property type="molecule type" value="Genomic_DNA"/>
</dbReference>
<dbReference type="InterPro" id="IPR010982">
    <property type="entry name" value="Lambda_DNA-bd_dom_sf"/>
</dbReference>
<dbReference type="Proteomes" id="UP000033607">
    <property type="component" value="Unassembled WGS sequence"/>
</dbReference>
<evidence type="ECO:0000313" key="3">
    <source>
        <dbReference type="Proteomes" id="UP000033607"/>
    </source>
</evidence>
<dbReference type="CDD" id="cd00093">
    <property type="entry name" value="HTH_XRE"/>
    <property type="match status" value="1"/>
</dbReference>
<dbReference type="GO" id="GO:0003677">
    <property type="term" value="F:DNA binding"/>
    <property type="evidence" value="ECO:0007669"/>
    <property type="project" value="InterPro"/>
</dbReference>
<evidence type="ECO:0000259" key="1">
    <source>
        <dbReference type="PROSITE" id="PS50943"/>
    </source>
</evidence>
<dbReference type="AlphaFoldDB" id="A0A0F5Y772"/>
<dbReference type="SMART" id="SM00530">
    <property type="entry name" value="HTH_XRE"/>
    <property type="match status" value="1"/>
</dbReference>
<reference evidence="2 3" key="1">
    <citation type="submission" date="2015-06" db="EMBL/GenBank/DDBJ databases">
        <title>Draft genome assembly of filamentous brackish cyanobacterium Limnoraphis robusta strain CS-951.</title>
        <authorList>
            <person name="Willis A."/>
            <person name="Parks M."/>
            <person name="Burford M.A."/>
        </authorList>
    </citation>
    <scope>NUCLEOTIDE SEQUENCE [LARGE SCALE GENOMIC DNA]</scope>
    <source>
        <strain evidence="2 3">CS-951</strain>
    </source>
</reference>
<sequence length="79" mass="8903">MPVITPVSDIPYLVRTLRERLGLSQEKLAITLGVSFQTVNRWERGHAKPSQLALNAIEQKLTDMGGQGADLLHQYFKKK</sequence>
<dbReference type="PATRIC" id="fig|1637645.4.peg.416"/>
<feature type="domain" description="HTH cro/C1-type" evidence="1">
    <location>
        <begin position="14"/>
        <end position="67"/>
    </location>
</feature>
<protein>
    <submittedName>
        <fullName evidence="2">XRE family transcriptional regulator</fullName>
    </submittedName>
</protein>
<gene>
    <name evidence="2" type="ORF">WN50_30445</name>
</gene>
<evidence type="ECO:0000313" key="2">
    <source>
        <dbReference type="EMBL" id="KKD34507.1"/>
    </source>
</evidence>
<comment type="caution">
    <text evidence="2">The sequence shown here is derived from an EMBL/GenBank/DDBJ whole genome shotgun (WGS) entry which is preliminary data.</text>
</comment>
<accession>A0A0F5Y772</accession>
<dbReference type="RefSeq" id="WP_046282373.1">
    <property type="nucleotide sequence ID" value="NZ_LATL02000023.1"/>
</dbReference>
<dbReference type="PROSITE" id="PS50943">
    <property type="entry name" value="HTH_CROC1"/>
    <property type="match status" value="1"/>
</dbReference>
<dbReference type="SUPFAM" id="SSF47413">
    <property type="entry name" value="lambda repressor-like DNA-binding domains"/>
    <property type="match status" value="1"/>
</dbReference>